<dbReference type="EMBL" id="CR522870">
    <property type="protein sequence ID" value="CAG34893.1"/>
    <property type="molecule type" value="Genomic_DNA"/>
</dbReference>
<name>Q6ARY2_DESPS</name>
<accession>Q6ARY2</accession>
<keyword evidence="3" id="KW-1185">Reference proteome</keyword>
<proteinExistence type="predicted"/>
<dbReference type="GO" id="GO:0046872">
    <property type="term" value="F:metal ion binding"/>
    <property type="evidence" value="ECO:0007669"/>
    <property type="project" value="UniProtKB-KW"/>
</dbReference>
<dbReference type="GO" id="GO:0006284">
    <property type="term" value="P:base-excision repair"/>
    <property type="evidence" value="ECO:0007669"/>
    <property type="project" value="InterPro"/>
</dbReference>
<dbReference type="Pfam" id="PF03352">
    <property type="entry name" value="Adenine_glyco"/>
    <property type="match status" value="1"/>
</dbReference>
<dbReference type="PANTHER" id="PTHR30037:SF4">
    <property type="entry name" value="DNA-3-METHYLADENINE GLYCOSYLASE I"/>
    <property type="match status" value="1"/>
</dbReference>
<evidence type="ECO:0000313" key="3">
    <source>
        <dbReference type="Proteomes" id="UP000000602"/>
    </source>
</evidence>
<dbReference type="GO" id="GO:0008725">
    <property type="term" value="F:DNA-3-methyladenine glycosylase activity"/>
    <property type="evidence" value="ECO:0007669"/>
    <property type="project" value="InterPro"/>
</dbReference>
<sequence>MKQPNNKEISRCAWCQGNELYQEYHDREWGVPCTDDKKLFEFIILESAQAGLNWLTILKRREAYRQAFADFKPEMVARFTEERVDEIILAGKVVRHRGKINSAINNAQVFLKIQEREGSFANYLWRLVDYQPSPNSYRDPGKIPTTTETSIKLSRSLKAEGMTFFGPTIAYAYMQAMGLVNDHLISCFRHQQCAEYGHKSLRRQ</sequence>
<dbReference type="OrthoDB" id="9807664at2"/>
<feature type="binding site" evidence="1">
    <location>
        <position position="183"/>
    </location>
    <ligand>
        <name>Zn(2+)</name>
        <dbReference type="ChEBI" id="CHEBI:29105"/>
    </ligand>
</feature>
<protein>
    <submittedName>
        <fullName evidence="2">Probable DNA-3-methyladenine glycosylase I</fullName>
    </submittedName>
</protein>
<dbReference type="STRING" id="177439.DP0164"/>
<dbReference type="InterPro" id="IPR011257">
    <property type="entry name" value="DNA_glycosylase"/>
</dbReference>
<dbReference type="Proteomes" id="UP000000602">
    <property type="component" value="Chromosome"/>
</dbReference>
<reference evidence="3" key="1">
    <citation type="journal article" date="2004" name="Environ. Microbiol.">
        <title>The genome of Desulfotalea psychrophila, a sulfate-reducing bacterium from permanently cold Arctic sediments.</title>
        <authorList>
            <person name="Rabus R."/>
            <person name="Ruepp A."/>
            <person name="Frickey T."/>
            <person name="Rattei T."/>
            <person name="Fartmann B."/>
            <person name="Stark M."/>
            <person name="Bauer M."/>
            <person name="Zibat A."/>
            <person name="Lombardot T."/>
            <person name="Becker I."/>
            <person name="Amann J."/>
            <person name="Gellner K."/>
            <person name="Teeling H."/>
            <person name="Leuschner W.D."/>
            <person name="Gloeckner F.-O."/>
            <person name="Lupas A.N."/>
            <person name="Amann R."/>
            <person name="Klenk H.-P."/>
        </authorList>
    </citation>
    <scope>NUCLEOTIDE SEQUENCE [LARGE SCALE GENOMIC DNA]</scope>
    <source>
        <strain evidence="3">DSM 12343 / LSv54</strain>
    </source>
</reference>
<dbReference type="HOGENOM" id="CLU_083758_1_0_7"/>
<organism evidence="2 3">
    <name type="scientific">Desulfotalea psychrophila (strain LSv54 / DSM 12343)</name>
    <dbReference type="NCBI Taxonomy" id="177439"/>
    <lineage>
        <taxon>Bacteria</taxon>
        <taxon>Pseudomonadati</taxon>
        <taxon>Thermodesulfobacteriota</taxon>
        <taxon>Desulfobulbia</taxon>
        <taxon>Desulfobulbales</taxon>
        <taxon>Desulfocapsaceae</taxon>
        <taxon>Desulfotalea</taxon>
    </lineage>
</organism>
<evidence type="ECO:0000256" key="1">
    <source>
        <dbReference type="PIRSR" id="PIRSR605019-1"/>
    </source>
</evidence>
<dbReference type="RefSeq" id="WP_011187409.1">
    <property type="nucleotide sequence ID" value="NC_006138.1"/>
</dbReference>
<dbReference type="InterPro" id="IPR052891">
    <property type="entry name" value="DNA-3mA_glycosylase"/>
</dbReference>
<dbReference type="SUPFAM" id="SSF48150">
    <property type="entry name" value="DNA-glycosylase"/>
    <property type="match status" value="1"/>
</dbReference>
<keyword evidence="1" id="KW-0479">Metal-binding</keyword>
<dbReference type="eggNOG" id="COG2818">
    <property type="taxonomic scope" value="Bacteria"/>
</dbReference>
<keyword evidence="1" id="KW-0862">Zinc</keyword>
<feature type="binding site" evidence="1">
    <location>
        <position position="12"/>
    </location>
    <ligand>
        <name>Zn(2+)</name>
        <dbReference type="ChEBI" id="CHEBI:29105"/>
    </ligand>
</feature>
<dbReference type="InterPro" id="IPR005019">
    <property type="entry name" value="Adenine_glyco"/>
</dbReference>
<dbReference type="PANTHER" id="PTHR30037">
    <property type="entry name" value="DNA-3-METHYLADENINE GLYCOSYLASE 1"/>
    <property type="match status" value="1"/>
</dbReference>
<evidence type="ECO:0000313" key="2">
    <source>
        <dbReference type="EMBL" id="CAG34893.1"/>
    </source>
</evidence>
<gene>
    <name evidence="2" type="ordered locus">DP0164</name>
</gene>
<feature type="binding site" evidence="1">
    <location>
        <position position="187"/>
    </location>
    <ligand>
        <name>Zn(2+)</name>
        <dbReference type="ChEBI" id="CHEBI:29105"/>
    </ligand>
</feature>
<dbReference type="Gene3D" id="1.10.340.30">
    <property type="entry name" value="Hypothetical protein, domain 2"/>
    <property type="match status" value="1"/>
</dbReference>
<dbReference type="KEGG" id="dps:DP0164"/>
<feature type="binding site" evidence="1">
    <location>
        <position position="25"/>
    </location>
    <ligand>
        <name>Zn(2+)</name>
        <dbReference type="ChEBI" id="CHEBI:29105"/>
    </ligand>
</feature>
<dbReference type="AlphaFoldDB" id="Q6ARY2"/>